<feature type="transmembrane region" description="Helical" evidence="2">
    <location>
        <begin position="21"/>
        <end position="44"/>
    </location>
</feature>
<gene>
    <name evidence="3" type="ORF">SAMN04487905_104229</name>
</gene>
<dbReference type="EMBL" id="FNJR01000004">
    <property type="protein sequence ID" value="SDP46549.1"/>
    <property type="molecule type" value="Genomic_DNA"/>
</dbReference>
<feature type="region of interest" description="Disordered" evidence="1">
    <location>
        <begin position="411"/>
        <end position="450"/>
    </location>
</feature>
<evidence type="ECO:0008006" key="5">
    <source>
        <dbReference type="Google" id="ProtNLM"/>
    </source>
</evidence>
<proteinExistence type="predicted"/>
<name>A0A1H0SY41_9ACTN</name>
<organism evidence="3 4">
    <name type="scientific">Actinopolyspora xinjiangensis</name>
    <dbReference type="NCBI Taxonomy" id="405564"/>
    <lineage>
        <taxon>Bacteria</taxon>
        <taxon>Bacillati</taxon>
        <taxon>Actinomycetota</taxon>
        <taxon>Actinomycetes</taxon>
        <taxon>Actinopolysporales</taxon>
        <taxon>Actinopolysporaceae</taxon>
        <taxon>Actinopolyspora</taxon>
    </lineage>
</organism>
<accession>A0A1H0SY41</accession>
<keyword evidence="2" id="KW-0812">Transmembrane</keyword>
<evidence type="ECO:0000313" key="4">
    <source>
        <dbReference type="Proteomes" id="UP000199497"/>
    </source>
</evidence>
<keyword evidence="4" id="KW-1185">Reference proteome</keyword>
<reference evidence="4" key="1">
    <citation type="submission" date="2016-10" db="EMBL/GenBank/DDBJ databases">
        <authorList>
            <person name="Varghese N."/>
            <person name="Submissions S."/>
        </authorList>
    </citation>
    <scope>NUCLEOTIDE SEQUENCE [LARGE SCALE GENOMIC DNA]</scope>
    <source>
        <strain evidence="4">DSM 46732</strain>
    </source>
</reference>
<evidence type="ECO:0000256" key="2">
    <source>
        <dbReference type="SAM" id="Phobius"/>
    </source>
</evidence>
<dbReference type="RefSeq" id="WP_211481237.1">
    <property type="nucleotide sequence ID" value="NZ_FNJR01000004.1"/>
</dbReference>
<keyword evidence="2" id="KW-0472">Membrane</keyword>
<dbReference type="AlphaFoldDB" id="A0A1H0SY41"/>
<evidence type="ECO:0000313" key="3">
    <source>
        <dbReference type="EMBL" id="SDP46549.1"/>
    </source>
</evidence>
<feature type="transmembrane region" description="Helical" evidence="2">
    <location>
        <begin position="84"/>
        <end position="106"/>
    </location>
</feature>
<feature type="transmembrane region" description="Helical" evidence="2">
    <location>
        <begin position="173"/>
        <end position="194"/>
    </location>
</feature>
<feature type="transmembrane region" description="Helical" evidence="2">
    <location>
        <begin position="50"/>
        <end position="72"/>
    </location>
</feature>
<feature type="transmembrane region" description="Helical" evidence="2">
    <location>
        <begin position="366"/>
        <end position="398"/>
    </location>
</feature>
<feature type="transmembrane region" description="Helical" evidence="2">
    <location>
        <begin position="112"/>
        <end position="129"/>
    </location>
</feature>
<feature type="transmembrane region" description="Helical" evidence="2">
    <location>
        <begin position="293"/>
        <end position="319"/>
    </location>
</feature>
<feature type="transmembrane region" description="Helical" evidence="2">
    <location>
        <begin position="141"/>
        <end position="161"/>
    </location>
</feature>
<protein>
    <recommendedName>
        <fullName evidence="5">Membrane protein involved in the export of O-antigen and teichoic acid</fullName>
    </recommendedName>
</protein>
<sequence>MTSSRVPGRIRGQLGDGVAGVLSQGVTAATSLLAQLIAAVSLGLSQYGVFAVLLAMLVGVNALYIGFVCDSFTVFDRHAPRCRAALVCAASLLIVLFTTAAAVLALTFAGGGIRSAALYAALVGCKLVAETVRRLFVARVAFRALLFNDVCCLVVTALALASLPTVVWSPTPAVLFGSMCCGALATVLVGLWQLPAVEWRGLRPGWTELPRLAEFAVWRALQSGLRPLTLLAARLVVANVVSTAAVGVLELARLVVAPLQVVINGSGSLLLGKLAARERGGDRRDPRSIGRAAWSLAAGTVLGGLLSATAAVLLAPLVFGRTVDAATVFGWVAYLAVWAAGLPYATELVTRRRARAVFVPRLADSLVGLALATSALLLGAPVAALPWSLALGGVYAVYRLRVLVESGSESTVSSGVCDERQETAPAEEAESHSRRTPHLPGGAPGSGERK</sequence>
<dbReference type="STRING" id="405564.SAMN04487905_104229"/>
<feature type="transmembrane region" description="Helical" evidence="2">
    <location>
        <begin position="325"/>
        <end position="345"/>
    </location>
</feature>
<dbReference type="Proteomes" id="UP000199497">
    <property type="component" value="Unassembled WGS sequence"/>
</dbReference>
<evidence type="ECO:0000256" key="1">
    <source>
        <dbReference type="SAM" id="MobiDB-lite"/>
    </source>
</evidence>
<keyword evidence="2" id="KW-1133">Transmembrane helix</keyword>